<protein>
    <recommendedName>
        <fullName evidence="4">SH2 domain-containing protein</fullName>
    </recommendedName>
</protein>
<dbReference type="PROSITE" id="PS50001">
    <property type="entry name" value="SH2"/>
    <property type="match status" value="1"/>
</dbReference>
<comment type="caution">
    <text evidence="5">The sequence shown here is derived from an EMBL/GenBank/DDBJ whole genome shotgun (WGS) entry which is preliminary data.</text>
</comment>
<evidence type="ECO:0000256" key="1">
    <source>
        <dbReference type="ARBA" id="ARBA00022999"/>
    </source>
</evidence>
<organism evidence="5 6">
    <name type="scientific">Aldrovandia affinis</name>
    <dbReference type="NCBI Taxonomy" id="143900"/>
    <lineage>
        <taxon>Eukaryota</taxon>
        <taxon>Metazoa</taxon>
        <taxon>Chordata</taxon>
        <taxon>Craniata</taxon>
        <taxon>Vertebrata</taxon>
        <taxon>Euteleostomi</taxon>
        <taxon>Actinopterygii</taxon>
        <taxon>Neopterygii</taxon>
        <taxon>Teleostei</taxon>
        <taxon>Notacanthiformes</taxon>
        <taxon>Halosauridae</taxon>
        <taxon>Aldrovandia</taxon>
    </lineage>
</organism>
<sequence length="364" mass="40418">MSGCSVDIAGVRYTSAVGKFSGTKHTCSSQILRAMEEAQLRESHNAAMAWFSQFQLECVIRNGIIPEWFHGIISRKCAEEMLLPRPVGYFLIRVSESRIGYTLSYRAEDRCRHFMIDVLKNGQYNVVGENTNHRSLQDLVSFHRRVPILPFNELLTVACGQVSKDKADYAELLFSQRKPLTPTPPALAVQGPSMTNRVVPVPLPRKKFASVNTAVRRPQPPELPSRNSLPTRREQTNSGPHQLSPPNLNCVAPAPNEQANPGMKSAVVSLMALKRKSQEKGGDGEEHVYTELSEANDTADSCNDQLSLPALEGRAGKKVDCENVYQEMPVEKPIVEPNTSRAHTVDSPEEYSNPPPFAPGYWAH</sequence>
<dbReference type="Gene3D" id="3.30.505.10">
    <property type="entry name" value="SH2 domain"/>
    <property type="match status" value="1"/>
</dbReference>
<feature type="region of interest" description="Disordered" evidence="3">
    <location>
        <begin position="209"/>
        <end position="247"/>
    </location>
</feature>
<dbReference type="SUPFAM" id="SSF55550">
    <property type="entry name" value="SH2 domain"/>
    <property type="match status" value="1"/>
</dbReference>
<dbReference type="Pfam" id="PF00017">
    <property type="entry name" value="SH2"/>
    <property type="match status" value="1"/>
</dbReference>
<dbReference type="SMART" id="SM00252">
    <property type="entry name" value="SH2"/>
    <property type="match status" value="1"/>
</dbReference>
<evidence type="ECO:0000256" key="2">
    <source>
        <dbReference type="PROSITE-ProRule" id="PRU00191"/>
    </source>
</evidence>
<keyword evidence="1 2" id="KW-0727">SH2 domain</keyword>
<keyword evidence="6" id="KW-1185">Reference proteome</keyword>
<dbReference type="InterPro" id="IPR036860">
    <property type="entry name" value="SH2_dom_sf"/>
</dbReference>
<gene>
    <name evidence="5" type="ORF">AAFF_G00256940</name>
</gene>
<evidence type="ECO:0000256" key="3">
    <source>
        <dbReference type="SAM" id="MobiDB-lite"/>
    </source>
</evidence>
<feature type="region of interest" description="Disordered" evidence="3">
    <location>
        <begin position="332"/>
        <end position="364"/>
    </location>
</feature>
<dbReference type="InterPro" id="IPR000980">
    <property type="entry name" value="SH2"/>
</dbReference>
<feature type="compositionally biased region" description="Polar residues" evidence="3">
    <location>
        <begin position="225"/>
        <end position="247"/>
    </location>
</feature>
<evidence type="ECO:0000259" key="4">
    <source>
        <dbReference type="PROSITE" id="PS50001"/>
    </source>
</evidence>
<evidence type="ECO:0000313" key="5">
    <source>
        <dbReference type="EMBL" id="KAJ8408280.1"/>
    </source>
</evidence>
<feature type="domain" description="SH2" evidence="4">
    <location>
        <begin position="68"/>
        <end position="159"/>
    </location>
</feature>
<proteinExistence type="predicted"/>
<accession>A0AAD7STF1</accession>
<dbReference type="GO" id="GO:0005737">
    <property type="term" value="C:cytoplasm"/>
    <property type="evidence" value="ECO:0007669"/>
    <property type="project" value="TreeGrafter"/>
</dbReference>
<reference evidence="5" key="1">
    <citation type="journal article" date="2023" name="Science">
        <title>Genome structures resolve the early diversification of teleost fishes.</title>
        <authorList>
            <person name="Parey E."/>
            <person name="Louis A."/>
            <person name="Montfort J."/>
            <person name="Bouchez O."/>
            <person name="Roques C."/>
            <person name="Iampietro C."/>
            <person name="Lluch J."/>
            <person name="Castinel A."/>
            <person name="Donnadieu C."/>
            <person name="Desvignes T."/>
            <person name="Floi Bucao C."/>
            <person name="Jouanno E."/>
            <person name="Wen M."/>
            <person name="Mejri S."/>
            <person name="Dirks R."/>
            <person name="Jansen H."/>
            <person name="Henkel C."/>
            <person name="Chen W.J."/>
            <person name="Zahm M."/>
            <person name="Cabau C."/>
            <person name="Klopp C."/>
            <person name="Thompson A.W."/>
            <person name="Robinson-Rechavi M."/>
            <person name="Braasch I."/>
            <person name="Lecointre G."/>
            <person name="Bobe J."/>
            <person name="Postlethwait J.H."/>
            <person name="Berthelot C."/>
            <person name="Roest Crollius H."/>
            <person name="Guiguen Y."/>
        </authorList>
    </citation>
    <scope>NUCLEOTIDE SEQUENCE</scope>
    <source>
        <strain evidence="5">NC1722</strain>
    </source>
</reference>
<name>A0AAD7STF1_9TELE</name>
<evidence type="ECO:0000313" key="6">
    <source>
        <dbReference type="Proteomes" id="UP001221898"/>
    </source>
</evidence>
<dbReference type="EMBL" id="JAINUG010000035">
    <property type="protein sequence ID" value="KAJ8408280.1"/>
    <property type="molecule type" value="Genomic_DNA"/>
</dbReference>
<dbReference type="Proteomes" id="UP001221898">
    <property type="component" value="Unassembled WGS sequence"/>
</dbReference>
<dbReference type="PANTHER" id="PTHR14388:SF3">
    <property type="entry name" value="HEMATOPOIETIC SH2 DOMAIN-CONTAINING PROTEIN"/>
    <property type="match status" value="1"/>
</dbReference>
<dbReference type="AlphaFoldDB" id="A0AAD7STF1"/>
<dbReference type="PANTHER" id="PTHR14388">
    <property type="entry name" value="T CELL-SPECIFIC ADAPTER PROTEIN TSAD"/>
    <property type="match status" value="1"/>
</dbReference>